<reference evidence="3 4" key="1">
    <citation type="submission" date="2017-02" db="EMBL/GenBank/DDBJ databases">
        <authorList>
            <person name="Peterson S.W."/>
        </authorList>
    </citation>
    <scope>NUCLEOTIDE SEQUENCE [LARGE SCALE GENOMIC DNA]</scope>
    <source>
        <strain evidence="3 4">SRS1_H2-8</strain>
    </source>
</reference>
<dbReference type="Gene3D" id="2.40.40.10">
    <property type="entry name" value="RlpA-like domain"/>
    <property type="match status" value="1"/>
</dbReference>
<dbReference type="InterPro" id="IPR051477">
    <property type="entry name" value="Expansin_CellWall"/>
</dbReference>
<dbReference type="AlphaFoldDB" id="A0A2N8UFB1"/>
<dbReference type="CDD" id="cd22191">
    <property type="entry name" value="DPBB_RlpA_EXP_N-like"/>
    <property type="match status" value="1"/>
</dbReference>
<feature type="signal peptide" evidence="2">
    <location>
        <begin position="1"/>
        <end position="19"/>
    </location>
</feature>
<evidence type="ECO:0000313" key="4">
    <source>
        <dbReference type="Proteomes" id="UP000239563"/>
    </source>
</evidence>
<evidence type="ECO:0000256" key="2">
    <source>
        <dbReference type="SAM" id="SignalP"/>
    </source>
</evidence>
<name>A0A2N8UFB1_9BASI</name>
<accession>A0A2N8UFB1</accession>
<protein>
    <recommendedName>
        <fullName evidence="5">RlpA-like protein double-psi beta-barrel domain-containing protein</fullName>
    </recommendedName>
</protein>
<feature type="chain" id="PRO_5014905988" description="RlpA-like protein double-psi beta-barrel domain-containing protein" evidence="2">
    <location>
        <begin position="20"/>
        <end position="121"/>
    </location>
</feature>
<dbReference type="EMBL" id="LT795061">
    <property type="protein sequence ID" value="SJX63448.1"/>
    <property type="molecule type" value="Genomic_DNA"/>
</dbReference>
<dbReference type="PANTHER" id="PTHR31836">
    <property type="match status" value="1"/>
</dbReference>
<dbReference type="SUPFAM" id="SSF50685">
    <property type="entry name" value="Barwin-like endoglucanases"/>
    <property type="match status" value="1"/>
</dbReference>
<evidence type="ECO:0008006" key="5">
    <source>
        <dbReference type="Google" id="ProtNLM"/>
    </source>
</evidence>
<organism evidence="3 4">
    <name type="scientific">Sporisorium reilianum f. sp. reilianum</name>
    <dbReference type="NCBI Taxonomy" id="72559"/>
    <lineage>
        <taxon>Eukaryota</taxon>
        <taxon>Fungi</taxon>
        <taxon>Dikarya</taxon>
        <taxon>Basidiomycota</taxon>
        <taxon>Ustilaginomycotina</taxon>
        <taxon>Ustilaginomycetes</taxon>
        <taxon>Ustilaginales</taxon>
        <taxon>Ustilaginaceae</taxon>
        <taxon>Sporisorium</taxon>
    </lineage>
</organism>
<dbReference type="PANTHER" id="PTHR31836:SF25">
    <property type="entry name" value="RLPA-LIKE PROTEIN DOUBLE-PSI BETA-BARREL DOMAIN-CONTAINING PROTEIN"/>
    <property type="match status" value="1"/>
</dbReference>
<gene>
    <name evidence="3" type="ORF">SRS1_11116</name>
</gene>
<proteinExistence type="predicted"/>
<dbReference type="InterPro" id="IPR036908">
    <property type="entry name" value="RlpA-like_sf"/>
</dbReference>
<sequence>MQFTTLVVSALAAASAVVAAPLDKRAGGQGQATYFYQNGNAGSCGWVSSDDSPVVAVNSAQMSGDLCGQTVWIQGNGKTISAVIADTCPTCDWGSLDLSVGAFQQLSGLDAGVVNPISWWS</sequence>
<evidence type="ECO:0000256" key="1">
    <source>
        <dbReference type="ARBA" id="ARBA00022729"/>
    </source>
</evidence>
<dbReference type="Proteomes" id="UP000239563">
    <property type="component" value="Chromosome VIII"/>
</dbReference>
<evidence type="ECO:0000313" key="3">
    <source>
        <dbReference type="EMBL" id="SJX63448.1"/>
    </source>
</evidence>
<keyword evidence="1 2" id="KW-0732">Signal</keyword>